<accession>A0AAN8SBV9</accession>
<reference evidence="1 2" key="1">
    <citation type="submission" date="2023-10" db="EMBL/GenBank/DDBJ databases">
        <title>Genomes of two closely related lineages of the louse Polyplax serrata with different host specificities.</title>
        <authorList>
            <person name="Martinu J."/>
            <person name="Tarabai H."/>
            <person name="Stefka J."/>
            <person name="Hypsa V."/>
        </authorList>
    </citation>
    <scope>NUCLEOTIDE SEQUENCE [LARGE SCALE GENOMIC DNA]</scope>
    <source>
        <strain evidence="1">HR10_N</strain>
    </source>
</reference>
<sequence>MAPTALMILQSGSTPTVLQQLCNLPFPYFSNPELSAILFPTLLACCSDNEENKGILEQEISYSLLSGTYYLGIPLNSFGFQHAQHTRMFFYIFGVVFPEPIVPRMSDMVPGENRTKCREKTFQVAVLVGGFSDLGRWLCR</sequence>
<evidence type="ECO:0000313" key="1">
    <source>
        <dbReference type="EMBL" id="KAK6642766.1"/>
    </source>
</evidence>
<comment type="caution">
    <text evidence="1">The sequence shown here is derived from an EMBL/GenBank/DDBJ whole genome shotgun (WGS) entry which is preliminary data.</text>
</comment>
<dbReference type="PANTHER" id="PTHR31434:SF2">
    <property type="entry name" value="S PHASE CYCLIN A-ASSOCIATED PROTEIN IN THE ENDOPLASMIC RETICULUM"/>
    <property type="match status" value="1"/>
</dbReference>
<organism evidence="1 2">
    <name type="scientific">Polyplax serrata</name>
    <name type="common">Common mouse louse</name>
    <dbReference type="NCBI Taxonomy" id="468196"/>
    <lineage>
        <taxon>Eukaryota</taxon>
        <taxon>Metazoa</taxon>
        <taxon>Ecdysozoa</taxon>
        <taxon>Arthropoda</taxon>
        <taxon>Hexapoda</taxon>
        <taxon>Insecta</taxon>
        <taxon>Pterygota</taxon>
        <taxon>Neoptera</taxon>
        <taxon>Paraneoptera</taxon>
        <taxon>Psocodea</taxon>
        <taxon>Troctomorpha</taxon>
        <taxon>Phthiraptera</taxon>
        <taxon>Anoplura</taxon>
        <taxon>Polyplacidae</taxon>
        <taxon>Polyplax</taxon>
    </lineage>
</organism>
<dbReference type="AlphaFoldDB" id="A0AAN8SBV9"/>
<gene>
    <name evidence="1" type="ORF">RUM43_004268</name>
</gene>
<protein>
    <submittedName>
        <fullName evidence="1">Uncharacterized protein</fullName>
    </submittedName>
</protein>
<name>A0AAN8SBV9_POLSC</name>
<dbReference type="Proteomes" id="UP001372834">
    <property type="component" value="Unassembled WGS sequence"/>
</dbReference>
<proteinExistence type="predicted"/>
<evidence type="ECO:0000313" key="2">
    <source>
        <dbReference type="Proteomes" id="UP001372834"/>
    </source>
</evidence>
<dbReference type="PANTHER" id="PTHR31434">
    <property type="entry name" value="S PHASE CYCLIN A-ASSOCIATED PROTEIN IN THE ENDOPLASMIC RETICULUM"/>
    <property type="match status" value="1"/>
</dbReference>
<dbReference type="EMBL" id="JAWJWE010000002">
    <property type="protein sequence ID" value="KAK6642766.1"/>
    <property type="molecule type" value="Genomic_DNA"/>
</dbReference>